<keyword evidence="13" id="KW-1185">Reference proteome</keyword>
<dbReference type="GO" id="GO:0032259">
    <property type="term" value="P:methylation"/>
    <property type="evidence" value="ECO:0007669"/>
    <property type="project" value="UniProtKB-KW"/>
</dbReference>
<comment type="catalytic activity">
    <reaction evidence="1 9">
        <text>a 4-O-methyl-thymidine in DNA + L-cysteinyl-[protein] = a thymidine in DNA + S-methyl-L-cysteinyl-[protein]</text>
        <dbReference type="Rhea" id="RHEA:53428"/>
        <dbReference type="Rhea" id="RHEA-COMP:10131"/>
        <dbReference type="Rhea" id="RHEA-COMP:10132"/>
        <dbReference type="Rhea" id="RHEA-COMP:13555"/>
        <dbReference type="Rhea" id="RHEA-COMP:13556"/>
        <dbReference type="ChEBI" id="CHEBI:29950"/>
        <dbReference type="ChEBI" id="CHEBI:82612"/>
        <dbReference type="ChEBI" id="CHEBI:137386"/>
        <dbReference type="ChEBI" id="CHEBI:137387"/>
        <dbReference type="EC" id="2.1.1.63"/>
    </reaction>
</comment>
<accession>A0A6C0U200</accession>
<dbReference type="InterPro" id="IPR036217">
    <property type="entry name" value="MethylDNA_cys_MeTrfase_DNAb"/>
</dbReference>
<dbReference type="PANTHER" id="PTHR10815">
    <property type="entry name" value="METHYLATED-DNA--PROTEIN-CYSTEINE METHYLTRANSFERASE"/>
    <property type="match status" value="1"/>
</dbReference>
<dbReference type="EMBL" id="CP048711">
    <property type="protein sequence ID" value="QIB66172.1"/>
    <property type="molecule type" value="Genomic_DNA"/>
</dbReference>
<evidence type="ECO:0000313" key="13">
    <source>
        <dbReference type="Proteomes" id="UP000477680"/>
    </source>
</evidence>
<feature type="domain" description="Methylguanine DNA methyltransferase ribonuclease-like" evidence="11">
    <location>
        <begin position="5"/>
        <end position="67"/>
    </location>
</feature>
<evidence type="ECO:0000256" key="2">
    <source>
        <dbReference type="ARBA" id="ARBA00008711"/>
    </source>
</evidence>
<keyword evidence="3 9" id="KW-0963">Cytoplasm</keyword>
<evidence type="ECO:0000256" key="1">
    <source>
        <dbReference type="ARBA" id="ARBA00001286"/>
    </source>
</evidence>
<comment type="subcellular location">
    <subcellularLocation>
        <location evidence="9">Cytoplasm</location>
    </subcellularLocation>
</comment>
<dbReference type="InterPro" id="IPR036388">
    <property type="entry name" value="WH-like_DNA-bd_sf"/>
</dbReference>
<dbReference type="Gene3D" id="1.10.10.10">
    <property type="entry name" value="Winged helix-like DNA-binding domain superfamily/Winged helix DNA-binding domain"/>
    <property type="match status" value="1"/>
</dbReference>
<name>A0A6C0U200_9GAMM</name>
<keyword evidence="5 9" id="KW-0808">Transferase</keyword>
<proteinExistence type="inferred from homology"/>
<evidence type="ECO:0000256" key="9">
    <source>
        <dbReference type="HAMAP-Rule" id="MF_00772"/>
    </source>
</evidence>
<keyword evidence="7 9" id="KW-0234">DNA repair</keyword>
<dbReference type="FunFam" id="1.10.10.10:FF:000214">
    <property type="entry name" value="Methylated-DNA--protein-cysteine methyltransferase"/>
    <property type="match status" value="1"/>
</dbReference>
<gene>
    <name evidence="12" type="ORF">G3T16_12875</name>
</gene>
<sequence>MNSCTMDSPLGPLQLLSDSGALWAIHFPEQHNGAPDTPDDSVLQRARYQLQEYFAGTRRHFDLPLAPRGSPFQQQVWQVLQSIPYGELRSYRDIALALRRPTASRAVGAANGRNPLPIVIPCHRVIGSNGQLTGYAGGLDLKHTLLCLEGAQLQGRLEIQP</sequence>
<dbReference type="NCBIfam" id="TIGR00589">
    <property type="entry name" value="ogt"/>
    <property type="match status" value="1"/>
</dbReference>
<feature type="domain" description="Methylated-DNA-[protein]-cysteine S-methyltransferase DNA binding" evidence="10">
    <location>
        <begin position="71"/>
        <end position="150"/>
    </location>
</feature>
<dbReference type="HAMAP" id="MF_00772">
    <property type="entry name" value="OGT"/>
    <property type="match status" value="1"/>
</dbReference>
<feature type="active site" description="Nucleophile; methyl group acceptor" evidence="9">
    <location>
        <position position="122"/>
    </location>
</feature>
<evidence type="ECO:0000259" key="11">
    <source>
        <dbReference type="Pfam" id="PF02870"/>
    </source>
</evidence>
<dbReference type="Proteomes" id="UP000477680">
    <property type="component" value="Chromosome"/>
</dbReference>
<dbReference type="SUPFAM" id="SSF53155">
    <property type="entry name" value="Methylated DNA-protein cysteine methyltransferase domain"/>
    <property type="match status" value="1"/>
</dbReference>
<dbReference type="InterPro" id="IPR036631">
    <property type="entry name" value="MGMT_N_sf"/>
</dbReference>
<dbReference type="CDD" id="cd06445">
    <property type="entry name" value="ATase"/>
    <property type="match status" value="1"/>
</dbReference>
<protein>
    <recommendedName>
        <fullName evidence="9">Methylated-DNA--protein-cysteine methyltransferase</fullName>
        <ecNumber evidence="9">2.1.1.63</ecNumber>
    </recommendedName>
    <alternativeName>
        <fullName evidence="9">6-O-methylguanine-DNA methyltransferase</fullName>
        <shortName evidence="9">MGMT</shortName>
    </alternativeName>
    <alternativeName>
        <fullName evidence="9">O-6-methylguanine-DNA-alkyltransferase</fullName>
    </alternativeName>
</protein>
<evidence type="ECO:0000256" key="4">
    <source>
        <dbReference type="ARBA" id="ARBA00022603"/>
    </source>
</evidence>
<evidence type="ECO:0000256" key="7">
    <source>
        <dbReference type="ARBA" id="ARBA00023204"/>
    </source>
</evidence>
<dbReference type="KEGG" id="kim:G3T16_12875"/>
<dbReference type="SUPFAM" id="SSF46767">
    <property type="entry name" value="Methylated DNA-protein cysteine methyltransferase, C-terminal domain"/>
    <property type="match status" value="1"/>
</dbReference>
<organism evidence="12 13">
    <name type="scientific">Kineobactrum salinum</name>
    <dbReference type="NCBI Taxonomy" id="2708301"/>
    <lineage>
        <taxon>Bacteria</taxon>
        <taxon>Pseudomonadati</taxon>
        <taxon>Pseudomonadota</taxon>
        <taxon>Gammaproteobacteria</taxon>
        <taxon>Cellvibrionales</taxon>
        <taxon>Halieaceae</taxon>
        <taxon>Kineobactrum</taxon>
    </lineage>
</organism>
<dbReference type="GO" id="GO:0006307">
    <property type="term" value="P:DNA alkylation repair"/>
    <property type="evidence" value="ECO:0007669"/>
    <property type="project" value="UniProtKB-UniRule"/>
</dbReference>
<comment type="catalytic activity">
    <reaction evidence="8 9">
        <text>a 6-O-methyl-2'-deoxyguanosine in DNA + L-cysteinyl-[protein] = S-methyl-L-cysteinyl-[protein] + a 2'-deoxyguanosine in DNA</text>
        <dbReference type="Rhea" id="RHEA:24000"/>
        <dbReference type="Rhea" id="RHEA-COMP:10131"/>
        <dbReference type="Rhea" id="RHEA-COMP:10132"/>
        <dbReference type="Rhea" id="RHEA-COMP:11367"/>
        <dbReference type="Rhea" id="RHEA-COMP:11368"/>
        <dbReference type="ChEBI" id="CHEBI:29950"/>
        <dbReference type="ChEBI" id="CHEBI:82612"/>
        <dbReference type="ChEBI" id="CHEBI:85445"/>
        <dbReference type="ChEBI" id="CHEBI:85448"/>
        <dbReference type="EC" id="2.1.1.63"/>
    </reaction>
</comment>
<reference evidence="12 13" key="1">
    <citation type="submission" date="2020-02" db="EMBL/GenBank/DDBJ databases">
        <title>Genome sequencing for Kineobactrum sp. M2.</title>
        <authorList>
            <person name="Park S.-J."/>
        </authorList>
    </citation>
    <scope>NUCLEOTIDE SEQUENCE [LARGE SCALE GENOMIC DNA]</scope>
    <source>
        <strain evidence="12 13">M2</strain>
    </source>
</reference>
<evidence type="ECO:0000313" key="12">
    <source>
        <dbReference type="EMBL" id="QIB66172.1"/>
    </source>
</evidence>
<dbReference type="GO" id="GO:0003908">
    <property type="term" value="F:methylated-DNA-[protein]-cysteine S-methyltransferase activity"/>
    <property type="evidence" value="ECO:0007669"/>
    <property type="project" value="UniProtKB-UniRule"/>
</dbReference>
<evidence type="ECO:0000256" key="6">
    <source>
        <dbReference type="ARBA" id="ARBA00022763"/>
    </source>
</evidence>
<dbReference type="EC" id="2.1.1.63" evidence="9"/>
<dbReference type="GO" id="GO:0005737">
    <property type="term" value="C:cytoplasm"/>
    <property type="evidence" value="ECO:0007669"/>
    <property type="project" value="UniProtKB-SubCell"/>
</dbReference>
<dbReference type="Gene3D" id="3.30.160.70">
    <property type="entry name" value="Methylated DNA-protein cysteine methyltransferase domain"/>
    <property type="match status" value="1"/>
</dbReference>
<dbReference type="AlphaFoldDB" id="A0A6C0U200"/>
<dbReference type="Pfam" id="PF01035">
    <property type="entry name" value="DNA_binding_1"/>
    <property type="match status" value="1"/>
</dbReference>
<evidence type="ECO:0000256" key="3">
    <source>
        <dbReference type="ARBA" id="ARBA00022490"/>
    </source>
</evidence>
<dbReference type="InterPro" id="IPR023546">
    <property type="entry name" value="MGMT"/>
</dbReference>
<dbReference type="Pfam" id="PF02870">
    <property type="entry name" value="Methyltransf_1N"/>
    <property type="match status" value="1"/>
</dbReference>
<evidence type="ECO:0000256" key="8">
    <source>
        <dbReference type="ARBA" id="ARBA00049348"/>
    </source>
</evidence>
<comment type="similarity">
    <text evidence="2 9">Belongs to the MGMT family.</text>
</comment>
<evidence type="ECO:0000259" key="10">
    <source>
        <dbReference type="Pfam" id="PF01035"/>
    </source>
</evidence>
<keyword evidence="4 9" id="KW-0489">Methyltransferase</keyword>
<dbReference type="InterPro" id="IPR008332">
    <property type="entry name" value="MethylG_MeTrfase_N"/>
</dbReference>
<comment type="miscellaneous">
    <text evidence="9">This enzyme catalyzes only one turnover and therefore is not strictly catalytic. According to one definition, an enzyme is a biocatalyst that acts repeatedly and over many reaction cycles.</text>
</comment>
<dbReference type="InterPro" id="IPR014048">
    <property type="entry name" value="MethylDNA_cys_MeTrfase_DNA-bd"/>
</dbReference>
<evidence type="ECO:0000256" key="5">
    <source>
        <dbReference type="ARBA" id="ARBA00022679"/>
    </source>
</evidence>
<dbReference type="PANTHER" id="PTHR10815:SF5">
    <property type="entry name" value="METHYLATED-DNA--PROTEIN-CYSTEINE METHYLTRANSFERASE"/>
    <property type="match status" value="1"/>
</dbReference>
<comment type="function">
    <text evidence="9">Involved in the cellular defense against the biological effects of O6-methylguanine (O6-MeG) and O4-methylthymine (O4-MeT) in DNA. Repairs the methylated nucleobase in DNA by stoichiometrically transferring the methyl group to a cysteine residue in the enzyme. This is a suicide reaction: the enzyme is irreversibly inactivated.</text>
</comment>
<dbReference type="RefSeq" id="WP_163495607.1">
    <property type="nucleotide sequence ID" value="NZ_CP048711.1"/>
</dbReference>
<dbReference type="PROSITE" id="PS00374">
    <property type="entry name" value="MGMT"/>
    <property type="match status" value="1"/>
</dbReference>
<keyword evidence="6 9" id="KW-0227">DNA damage</keyword>
<dbReference type="InterPro" id="IPR001497">
    <property type="entry name" value="MethylDNA_cys_MeTrfase_AS"/>
</dbReference>